<feature type="transmembrane region" description="Helical" evidence="1">
    <location>
        <begin position="36"/>
        <end position="59"/>
    </location>
</feature>
<evidence type="ECO:0000256" key="1">
    <source>
        <dbReference type="SAM" id="Phobius"/>
    </source>
</evidence>
<dbReference type="RefSeq" id="WP_058374262.1">
    <property type="nucleotide sequence ID" value="NZ_CP011034.1"/>
</dbReference>
<gene>
    <name evidence="2" type="ORF">PTRA_a3246</name>
</gene>
<dbReference type="KEGG" id="ptn:PTRA_a3246"/>
<evidence type="ECO:0000313" key="3">
    <source>
        <dbReference type="Proteomes" id="UP000065261"/>
    </source>
</evidence>
<sequence length="61" mass="6843">MRQFFSALQSVLAAFFGVQSNHKRHADFKHHSPVSIIIIAILLFIVFIISIYAIVVSVLST</sequence>
<dbReference type="InterPro" id="IPR021344">
    <property type="entry name" value="DUF2970"/>
</dbReference>
<keyword evidence="1" id="KW-1133">Transmembrane helix</keyword>
<name>A0A0U2WGR8_9GAMM</name>
<dbReference type="Proteomes" id="UP000065261">
    <property type="component" value="Chromosome I"/>
</dbReference>
<dbReference type="EMBL" id="CP011034">
    <property type="protein sequence ID" value="ALS34247.1"/>
    <property type="molecule type" value="Genomic_DNA"/>
</dbReference>
<dbReference type="AlphaFoldDB" id="A0A0U2WGR8"/>
<evidence type="ECO:0000313" key="2">
    <source>
        <dbReference type="EMBL" id="ALS34247.1"/>
    </source>
</evidence>
<proteinExistence type="predicted"/>
<organism evidence="2">
    <name type="scientific">Pseudoalteromonas translucida KMM 520</name>
    <dbReference type="NCBI Taxonomy" id="1315283"/>
    <lineage>
        <taxon>Bacteria</taxon>
        <taxon>Pseudomonadati</taxon>
        <taxon>Pseudomonadota</taxon>
        <taxon>Gammaproteobacteria</taxon>
        <taxon>Alteromonadales</taxon>
        <taxon>Pseudoalteromonadaceae</taxon>
        <taxon>Pseudoalteromonas</taxon>
    </lineage>
</organism>
<dbReference type="Pfam" id="PF11174">
    <property type="entry name" value="DUF2970"/>
    <property type="match status" value="1"/>
</dbReference>
<protein>
    <recommendedName>
        <fullName evidence="4">DUF2970 domain-containing protein</fullName>
    </recommendedName>
</protein>
<keyword evidence="1" id="KW-0812">Transmembrane</keyword>
<evidence type="ECO:0008006" key="4">
    <source>
        <dbReference type="Google" id="ProtNLM"/>
    </source>
</evidence>
<reference evidence="2 3" key="1">
    <citation type="submission" date="2015-03" db="EMBL/GenBank/DDBJ databases">
        <authorList>
            <person name="Murphy D."/>
        </authorList>
    </citation>
    <scope>NUCLEOTIDE SEQUENCE [LARGE SCALE GENOMIC DNA]</scope>
    <source>
        <strain evidence="2 3">KMM 520</strain>
    </source>
</reference>
<accession>A0A0U2WGR8</accession>
<dbReference type="OrthoDB" id="5625885at2"/>
<keyword evidence="1" id="KW-0472">Membrane</keyword>
<dbReference type="GeneID" id="300942979"/>